<dbReference type="PANTHER" id="PTHR22891">
    <property type="entry name" value="EUKARYOTIC TRANSLATION INITIATION FACTOR 2C"/>
    <property type="match status" value="1"/>
</dbReference>
<organism evidence="3 4">
    <name type="scientific">Zasmidium cellare</name>
    <name type="common">Wine cellar mold</name>
    <name type="synonym">Racodium cellare</name>
    <dbReference type="NCBI Taxonomy" id="395010"/>
    <lineage>
        <taxon>Eukaryota</taxon>
        <taxon>Fungi</taxon>
        <taxon>Dikarya</taxon>
        <taxon>Ascomycota</taxon>
        <taxon>Pezizomycotina</taxon>
        <taxon>Dothideomycetes</taxon>
        <taxon>Dothideomycetidae</taxon>
        <taxon>Mycosphaerellales</taxon>
        <taxon>Mycosphaerellaceae</taxon>
        <taxon>Zasmidium</taxon>
    </lineage>
</organism>
<dbReference type="InterPro" id="IPR014811">
    <property type="entry name" value="ArgoL1"/>
</dbReference>
<dbReference type="Pfam" id="PF08699">
    <property type="entry name" value="ArgoL1"/>
    <property type="match status" value="1"/>
</dbReference>
<dbReference type="Proteomes" id="UP001305779">
    <property type="component" value="Unassembled WGS sequence"/>
</dbReference>
<dbReference type="SUPFAM" id="SSF101690">
    <property type="entry name" value="PAZ domain"/>
    <property type="match status" value="1"/>
</dbReference>
<dbReference type="PROSITE" id="PS50822">
    <property type="entry name" value="PIWI"/>
    <property type="match status" value="1"/>
</dbReference>
<feature type="compositionally biased region" description="Polar residues" evidence="1">
    <location>
        <begin position="151"/>
        <end position="167"/>
    </location>
</feature>
<evidence type="ECO:0000256" key="1">
    <source>
        <dbReference type="SAM" id="MobiDB-lite"/>
    </source>
</evidence>
<dbReference type="InterPro" id="IPR012337">
    <property type="entry name" value="RNaseH-like_sf"/>
</dbReference>
<dbReference type="InterPro" id="IPR032474">
    <property type="entry name" value="Argonaute_N"/>
</dbReference>
<comment type="caution">
    <text evidence="3">The sequence shown here is derived from an EMBL/GenBank/DDBJ whole genome shotgun (WGS) entry which is preliminary data.</text>
</comment>
<evidence type="ECO:0000259" key="2">
    <source>
        <dbReference type="PROSITE" id="PS50822"/>
    </source>
</evidence>
<dbReference type="EMBL" id="JAXOVC010000001">
    <property type="protein sequence ID" value="KAK4508574.1"/>
    <property type="molecule type" value="Genomic_DNA"/>
</dbReference>
<dbReference type="SUPFAM" id="SSF53098">
    <property type="entry name" value="Ribonuclease H-like"/>
    <property type="match status" value="1"/>
</dbReference>
<dbReference type="SMART" id="SM00950">
    <property type="entry name" value="Piwi"/>
    <property type="match status" value="1"/>
</dbReference>
<reference evidence="3 4" key="1">
    <citation type="journal article" date="2023" name="G3 (Bethesda)">
        <title>A chromosome-level genome assembly of Zasmidium syzygii isolated from banana leaves.</title>
        <authorList>
            <person name="van Westerhoven A.C."/>
            <person name="Mehrabi R."/>
            <person name="Talebi R."/>
            <person name="Steentjes M.B.F."/>
            <person name="Corcolon B."/>
            <person name="Chong P.A."/>
            <person name="Kema G.H.J."/>
            <person name="Seidl M.F."/>
        </authorList>
    </citation>
    <scope>NUCLEOTIDE SEQUENCE [LARGE SCALE GENOMIC DNA]</scope>
    <source>
        <strain evidence="3 4">P124</strain>
    </source>
</reference>
<dbReference type="InterPro" id="IPR036397">
    <property type="entry name" value="RNaseH_sf"/>
</dbReference>
<dbReference type="Pfam" id="PF02171">
    <property type="entry name" value="Piwi"/>
    <property type="match status" value="1"/>
</dbReference>
<feature type="region of interest" description="Disordered" evidence="1">
    <location>
        <begin position="175"/>
        <end position="194"/>
    </location>
</feature>
<dbReference type="Gene3D" id="2.170.260.10">
    <property type="entry name" value="paz domain"/>
    <property type="match status" value="1"/>
</dbReference>
<protein>
    <recommendedName>
        <fullName evidence="2">Piwi domain-containing protein</fullName>
    </recommendedName>
</protein>
<feature type="region of interest" description="Disordered" evidence="1">
    <location>
        <begin position="136"/>
        <end position="167"/>
    </location>
</feature>
<dbReference type="InterPro" id="IPR003165">
    <property type="entry name" value="Piwi"/>
</dbReference>
<dbReference type="Gene3D" id="3.30.420.10">
    <property type="entry name" value="Ribonuclease H-like superfamily/Ribonuclease H"/>
    <property type="match status" value="1"/>
</dbReference>
<dbReference type="CDD" id="cd02846">
    <property type="entry name" value="PAZ_argonaute_like"/>
    <property type="match status" value="1"/>
</dbReference>
<gene>
    <name evidence="3" type="ORF">PRZ48_002313</name>
</gene>
<dbReference type="InterPro" id="IPR036085">
    <property type="entry name" value="PAZ_dom_sf"/>
</dbReference>
<feature type="domain" description="Piwi" evidence="2">
    <location>
        <begin position="943"/>
        <end position="1269"/>
    </location>
</feature>
<sequence length="1318" mass="146307">MPGKKGKKKATKPCIRCPTRPVADICQATNKKDLSKCHAEKDNNITGMWRGFTDAEVDDLSTVLPSTAECQAAIDQAIGIDEAARATVGSDNYTNDDAFEEAVTQEIANQNAQYSPNVPLSKQLLEYAFVQVHRTSHGGAKAQDTVKQKTKSSAQNSEPESSTTSALQELTIGEKTGEPTDSNAAGGSEVSKVPDIDGKVDIAHLDLKELPLKLCNRCPTPEIALHNVHHCGDLQKCMKDYRRDATEPGKLWWMYKDEPDQTTPDIAPMLATEPTCQKFLAMVEERNQAWIAEAQKKYPGDLQGQISYVCLERANQKHEGPLITRQMLEHAANTCYGPPVDDSPSDGGADDQLSAQDAPAEQAPPPNSWGSSSLDVDGKANKRKALKVPSPTDIDKSGAKRAKFEAAKATNTGIVTNHFKVTIKKGVKLYEYQVIGLLNTSLNLSAPRKKALLRRLIKNSKVLDSKKDSFAYNKEGRIIAWEPLTPDLVKDQAIELLDISDFSREKQGGVAARQIQLDLVFKRVIELDEFVAYAQGKNPTYAETGTAQALDILIGHAVTQRSNNTVIGQNSNQVFQIGNDKFFPSTGRVHDFGQWGMIAMRGFSSNMKAGQASVLLNVNTAFSTFYRSQTVAEYLNHFALIDRKIPFDNDAAEHLKGLRVYIMYDRSKPGADPDIDLPERRTKTITGFSTKPAHSQTFKDEKNDKDVKVWDYFKREFPAAAAKSDSRYICVNTGGVNGGKPCWYLPDQLMVLPGQIYRHTLEGIDKIIAKQTRKPPKALTATMIDFAGQAPQVNRDAIEGEGLTALDLQKGQNEPAVLRNAGIKIERTMMDVEFKKLPRPTVVYGPPKGTTVREKGDFSFRGKPATWTSNSKPFYTTTKAMPNGVTFLHLPSVVPAKLNFTSDFCKVMGWNGLEVNQKQVHCFAVNDGRANIAQAVGNSTADLTGIVLEGLKDRRVYADFRSVMDQTYGRPSIVLSADRILGQKGRLDGYMGGNALKVNVRLGNQNHTLQDGFTQLKKNKDPKLNCNTLVLGADLIHPKQKSGECVPSIAALVGSIDGDCATFLGSARRQQKGHEFIFKEQIESMAKDRIQAWKKKNNAWPDRILYYRDGTGNTQYGDVKKYEIEGIKKAWESCTKKSRTTLQMTTIMVIKRHNTRFYPTSDKLAVESGNIPPGTVVDRQITSPHYIDFYLQSHDVETQKKPDGTLKTSSAKPTHYFVLEHGMKLPESDLQTLTNNFCYMYSHTTKAVSYVAPAYLADKLCERAALYLRRYYDNDKEDVADMDKETMEKAIESDWCRGGQGADGNPWNANLNDKMFWM</sequence>
<dbReference type="Pfam" id="PF16486">
    <property type="entry name" value="ArgoN"/>
    <property type="match status" value="1"/>
</dbReference>
<evidence type="ECO:0000313" key="3">
    <source>
        <dbReference type="EMBL" id="KAK4508574.1"/>
    </source>
</evidence>
<dbReference type="Gene3D" id="3.40.50.2300">
    <property type="match status" value="1"/>
</dbReference>
<feature type="region of interest" description="Disordered" evidence="1">
    <location>
        <begin position="333"/>
        <end position="399"/>
    </location>
</feature>
<name>A0ABR0F4R6_ZASCE</name>
<evidence type="ECO:0000313" key="4">
    <source>
        <dbReference type="Proteomes" id="UP001305779"/>
    </source>
</evidence>
<keyword evidence="4" id="KW-1185">Reference proteome</keyword>
<accession>A0ABR0F4R6</accession>
<proteinExistence type="predicted"/>